<reference evidence="3 4" key="1">
    <citation type="submission" date="2019-03" db="EMBL/GenBank/DDBJ databases">
        <title>Genomic Encyclopedia of Type Strains, Phase IV (KMG-IV): sequencing the most valuable type-strain genomes for metagenomic binning, comparative biology and taxonomic classification.</title>
        <authorList>
            <person name="Goeker M."/>
        </authorList>
    </citation>
    <scope>NUCLEOTIDE SEQUENCE [LARGE SCALE GENOMIC DNA]</scope>
    <source>
        <strain evidence="3 4">DSM 21153</strain>
    </source>
</reference>
<dbReference type="AlphaFoldDB" id="A0A4R1YVL7"/>
<dbReference type="EMBL" id="SLVM01000010">
    <property type="protein sequence ID" value="TCM84793.1"/>
    <property type="molecule type" value="Genomic_DNA"/>
</dbReference>
<dbReference type="RefSeq" id="WP_132694660.1">
    <property type="nucleotide sequence ID" value="NZ_SLVM01000010.1"/>
</dbReference>
<comment type="caution">
    <text evidence="3">The sequence shown here is derived from an EMBL/GenBank/DDBJ whole genome shotgun (WGS) entry which is preliminary data.</text>
</comment>
<dbReference type="Pfam" id="PF04233">
    <property type="entry name" value="Phage_Mu_F"/>
    <property type="match status" value="1"/>
</dbReference>
<evidence type="ECO:0000313" key="4">
    <source>
        <dbReference type="Proteomes" id="UP000295277"/>
    </source>
</evidence>
<name>A0A4R1YVL7_9RHOB</name>
<dbReference type="InterPro" id="IPR009279">
    <property type="entry name" value="Portal_Mu"/>
</dbReference>
<dbReference type="InterPro" id="IPR006528">
    <property type="entry name" value="Phage_head_morphogenesis_dom"/>
</dbReference>
<keyword evidence="4" id="KW-1185">Reference proteome</keyword>
<sequence length="968" mass="108015">MSRRRRRSASFAEPGRRNLPAESRTLIANARNDITIPFYSGVLQHADDTLIQRGGGKGLKIYDEIERDTHAWAMLQKRKKVLTAREWVVEPASDAPRDVEAAELVRGALKALPFDRVCEDLLDATLKGFAVSEIVWARQGSRILPERIVTHDQRRFAFDEQWRPRLLTWSNMREGIDLPERKFIVHRHGVQGNNPYGLGLGTRLFWPVLFKREGVAFWLHFAEKFAGPTVVGETPYGTMTEEQRKLLGTLRDIRTSSAVVVPVGTGVRFLEAARSGSVTYQDFLTYWDKQISICVTGETLTTDIGDTGSRAASETHADMLAMLVDGDGDLLSDTLREQLVTWIVDYNLPGAGVPSVWRVRPESEREKADTRRAQAEAASAATAALREVLSLAASIEDDEAARAFVVASGVVPDLSEDEINALVVIRATVAPPAAPTVPGDPAFAAPPKKKVPDHVCLAAGPGPAERVRDQLTEAVRPHFARRLAAIRQAIADAPDVEAAARSLLELGARWTPDALARPLGEAMELAMYEGRETVFRDLGGEVADNAIEVAPQAFREQIAFQRQKRPAPTKSWTDALRGVHDRKFVIAGATDMAMLEDFQEAILDYQRNGRSIEQFGQDFDRIAAKYGWEYRGERNWRIRTILETNVRTSFMAGRLAQLRDPDMVRLRPYWQYVHGDSRIPAEPRPQHLAWHGLVLRWDDPWWDTHFPPNDWLCSCGVRPLSERDLRKLGKTGPDTAPMDATVPVIDKATGQMVMKPQGIGAGWDYMPGDRWERGLVPSALIEEAGGVAAGRQLALIDTPDPLDELLAAARPFDGPLLDGDLDPDGMIAAFLEMFGAEPGRAVLHVDQAGGRMPVSDELFRDSRTGWFKGDKRSRGRFMLWFAETLLEPDEIWMGVIAKRDNNTGAIVDVVVDRRYFRTDGTHGLMVVFEAGTKLWDAVTAYDTTDAKGRPSLRLWDRRRGGKLLWKRK</sequence>
<dbReference type="Pfam" id="PF18810">
    <property type="entry name" value="PBECR2"/>
    <property type="match status" value="1"/>
</dbReference>
<accession>A0A4R1YVL7</accession>
<protein>
    <submittedName>
        <fullName evidence="3">Phage gp29-like protein</fullName>
    </submittedName>
</protein>
<organism evidence="3 4">
    <name type="scientific">Rhodovulum steppense</name>
    <dbReference type="NCBI Taxonomy" id="540251"/>
    <lineage>
        <taxon>Bacteria</taxon>
        <taxon>Pseudomonadati</taxon>
        <taxon>Pseudomonadota</taxon>
        <taxon>Alphaproteobacteria</taxon>
        <taxon>Rhodobacterales</taxon>
        <taxon>Paracoccaceae</taxon>
        <taxon>Rhodovulum</taxon>
    </lineage>
</organism>
<evidence type="ECO:0000259" key="2">
    <source>
        <dbReference type="Pfam" id="PF18810"/>
    </source>
</evidence>
<evidence type="ECO:0000313" key="3">
    <source>
        <dbReference type="EMBL" id="TCM84793.1"/>
    </source>
</evidence>
<feature type="domain" description="Phage head morphogenesis" evidence="1">
    <location>
        <begin position="634"/>
        <end position="717"/>
    </location>
</feature>
<dbReference type="Pfam" id="PF06074">
    <property type="entry name" value="Portal_Mu"/>
    <property type="match status" value="1"/>
</dbReference>
<gene>
    <name evidence="3" type="ORF">EV216_110111</name>
</gene>
<evidence type="ECO:0000259" key="1">
    <source>
        <dbReference type="Pfam" id="PF04233"/>
    </source>
</evidence>
<dbReference type="InterPro" id="IPR041110">
    <property type="entry name" value="PBECR2"/>
</dbReference>
<dbReference type="Proteomes" id="UP000295277">
    <property type="component" value="Unassembled WGS sequence"/>
</dbReference>
<proteinExistence type="predicted"/>
<feature type="domain" description="Phage-Barnase-EndoU-ColicinE5/D-RelE like nuclease 2" evidence="2">
    <location>
        <begin position="829"/>
        <end position="966"/>
    </location>
</feature>
<dbReference type="OrthoDB" id="9813502at2"/>